<gene>
    <name evidence="1" type="ORF">WOLCODRAFT_136945</name>
</gene>
<dbReference type="EMBL" id="KB468113">
    <property type="protein sequence ID" value="PCH40695.1"/>
    <property type="molecule type" value="Genomic_DNA"/>
</dbReference>
<protein>
    <submittedName>
        <fullName evidence="1">Uncharacterized protein</fullName>
    </submittedName>
</protein>
<name>A0A2H3JGM5_WOLCO</name>
<accession>A0A2H3JGM5</accession>
<evidence type="ECO:0000313" key="2">
    <source>
        <dbReference type="Proteomes" id="UP000218811"/>
    </source>
</evidence>
<dbReference type="Proteomes" id="UP000218811">
    <property type="component" value="Unassembled WGS sequence"/>
</dbReference>
<organism evidence="1 2">
    <name type="scientific">Wolfiporia cocos (strain MD-104)</name>
    <name type="common">Brown rot fungus</name>
    <dbReference type="NCBI Taxonomy" id="742152"/>
    <lineage>
        <taxon>Eukaryota</taxon>
        <taxon>Fungi</taxon>
        <taxon>Dikarya</taxon>
        <taxon>Basidiomycota</taxon>
        <taxon>Agaricomycotina</taxon>
        <taxon>Agaricomycetes</taxon>
        <taxon>Polyporales</taxon>
        <taxon>Phaeolaceae</taxon>
        <taxon>Wolfiporia</taxon>
    </lineage>
</organism>
<dbReference type="AlphaFoldDB" id="A0A2H3JGM5"/>
<sequence>MIKDLNWPGEIRTLDPDATLETSSGSETVLFLSKALSCSDLNQLLHHAGKALRRVRIHLFRSLLGANPHSTQLLPVSDIDLSRNIGLQTLHIEIAGSDAPIPTALLEREETYGVVQRMISSTSPTVLEQISINVGLNKLDPSAPAASPSIMSHVLFALHRAICPPDQPLVPDKYTSMKLVVLRVRNADETSKRQMEADWDRLAPIWFPSFYSRGIINLKVHIKA</sequence>
<evidence type="ECO:0000313" key="1">
    <source>
        <dbReference type="EMBL" id="PCH40695.1"/>
    </source>
</evidence>
<reference evidence="1 2" key="1">
    <citation type="journal article" date="2012" name="Science">
        <title>The Paleozoic origin of enzymatic lignin decomposition reconstructed from 31 fungal genomes.</title>
        <authorList>
            <person name="Floudas D."/>
            <person name="Binder M."/>
            <person name="Riley R."/>
            <person name="Barry K."/>
            <person name="Blanchette R.A."/>
            <person name="Henrissat B."/>
            <person name="Martinez A.T."/>
            <person name="Otillar R."/>
            <person name="Spatafora J.W."/>
            <person name="Yadav J.S."/>
            <person name="Aerts A."/>
            <person name="Benoit I."/>
            <person name="Boyd A."/>
            <person name="Carlson A."/>
            <person name="Copeland A."/>
            <person name="Coutinho P.M."/>
            <person name="de Vries R.P."/>
            <person name="Ferreira P."/>
            <person name="Findley K."/>
            <person name="Foster B."/>
            <person name="Gaskell J."/>
            <person name="Glotzer D."/>
            <person name="Gorecki P."/>
            <person name="Heitman J."/>
            <person name="Hesse C."/>
            <person name="Hori C."/>
            <person name="Igarashi K."/>
            <person name="Jurgens J.A."/>
            <person name="Kallen N."/>
            <person name="Kersten P."/>
            <person name="Kohler A."/>
            <person name="Kuees U."/>
            <person name="Kumar T.K.A."/>
            <person name="Kuo A."/>
            <person name="LaButti K."/>
            <person name="Larrondo L.F."/>
            <person name="Lindquist E."/>
            <person name="Ling A."/>
            <person name="Lombard V."/>
            <person name="Lucas S."/>
            <person name="Lundell T."/>
            <person name="Martin R."/>
            <person name="McLaughlin D.J."/>
            <person name="Morgenstern I."/>
            <person name="Morin E."/>
            <person name="Murat C."/>
            <person name="Nagy L.G."/>
            <person name="Nolan M."/>
            <person name="Ohm R.A."/>
            <person name="Patyshakuliyeva A."/>
            <person name="Rokas A."/>
            <person name="Ruiz-Duenas F.J."/>
            <person name="Sabat G."/>
            <person name="Salamov A."/>
            <person name="Samejima M."/>
            <person name="Schmutz J."/>
            <person name="Slot J.C."/>
            <person name="St John F."/>
            <person name="Stenlid J."/>
            <person name="Sun H."/>
            <person name="Sun S."/>
            <person name="Syed K."/>
            <person name="Tsang A."/>
            <person name="Wiebenga A."/>
            <person name="Young D."/>
            <person name="Pisabarro A."/>
            <person name="Eastwood D.C."/>
            <person name="Martin F."/>
            <person name="Cullen D."/>
            <person name="Grigoriev I.V."/>
            <person name="Hibbett D.S."/>
        </authorList>
    </citation>
    <scope>NUCLEOTIDE SEQUENCE [LARGE SCALE GENOMIC DNA]</scope>
    <source>
        <strain evidence="1 2">MD-104</strain>
    </source>
</reference>
<keyword evidence="2" id="KW-1185">Reference proteome</keyword>
<proteinExistence type="predicted"/>